<protein>
    <submittedName>
        <fullName evidence="1">Uncharacterized protein</fullName>
    </submittedName>
</protein>
<dbReference type="EMBL" id="OV725080">
    <property type="protein sequence ID" value="CAH1400193.1"/>
    <property type="molecule type" value="Genomic_DNA"/>
</dbReference>
<accession>A0A9P0ML89</accession>
<keyword evidence="2" id="KW-1185">Reference proteome</keyword>
<proteinExistence type="predicted"/>
<sequence length="120" mass="13857">MGLSFELTWLGRNDRVPGCWSCPLSLTAIVFSSGQWNPEVPNFARILDLFIDREIPLMLWKRRFAAGTTLSRPVREQELRKHEIPEGIVTSEDWLLPWKAPFPNQILKSLASFTKRGNVY</sequence>
<dbReference type="AlphaFoldDB" id="A0A9P0ML89"/>
<evidence type="ECO:0000313" key="1">
    <source>
        <dbReference type="EMBL" id="CAH1400193.1"/>
    </source>
</evidence>
<gene>
    <name evidence="1" type="ORF">NEZAVI_LOCUS9487</name>
</gene>
<organism evidence="1 2">
    <name type="scientific">Nezara viridula</name>
    <name type="common">Southern green stink bug</name>
    <name type="synonym">Cimex viridulus</name>
    <dbReference type="NCBI Taxonomy" id="85310"/>
    <lineage>
        <taxon>Eukaryota</taxon>
        <taxon>Metazoa</taxon>
        <taxon>Ecdysozoa</taxon>
        <taxon>Arthropoda</taxon>
        <taxon>Hexapoda</taxon>
        <taxon>Insecta</taxon>
        <taxon>Pterygota</taxon>
        <taxon>Neoptera</taxon>
        <taxon>Paraneoptera</taxon>
        <taxon>Hemiptera</taxon>
        <taxon>Heteroptera</taxon>
        <taxon>Panheteroptera</taxon>
        <taxon>Pentatomomorpha</taxon>
        <taxon>Pentatomoidea</taxon>
        <taxon>Pentatomidae</taxon>
        <taxon>Pentatominae</taxon>
        <taxon>Nezara</taxon>
    </lineage>
</organism>
<name>A0A9P0ML89_NEZVI</name>
<evidence type="ECO:0000313" key="2">
    <source>
        <dbReference type="Proteomes" id="UP001152798"/>
    </source>
</evidence>
<dbReference type="Proteomes" id="UP001152798">
    <property type="component" value="Chromosome 4"/>
</dbReference>
<reference evidence="1" key="1">
    <citation type="submission" date="2022-01" db="EMBL/GenBank/DDBJ databases">
        <authorList>
            <person name="King R."/>
        </authorList>
    </citation>
    <scope>NUCLEOTIDE SEQUENCE</scope>
</reference>